<evidence type="ECO:0000313" key="1">
    <source>
        <dbReference type="EMBL" id="RNA30489.1"/>
    </source>
</evidence>
<comment type="caution">
    <text evidence="1">The sequence shown here is derived from an EMBL/GenBank/DDBJ whole genome shotgun (WGS) entry which is preliminary data.</text>
</comment>
<gene>
    <name evidence="1" type="ORF">BpHYR1_054338</name>
</gene>
<dbReference type="EMBL" id="REGN01002084">
    <property type="protein sequence ID" value="RNA30489.1"/>
    <property type="molecule type" value="Genomic_DNA"/>
</dbReference>
<sequence length="83" mass="9905">MINKFFVTHRINRPVPNISKYVIIIHRELRMKLFSNALKLNIIYMTNLVSENRSKSFFQHELKNFKPTLHGDSLISEQKFTNL</sequence>
<protein>
    <submittedName>
        <fullName evidence="1">Uncharacterized protein</fullName>
    </submittedName>
</protein>
<dbReference type="AlphaFoldDB" id="A0A3M7S488"/>
<keyword evidence="2" id="KW-1185">Reference proteome</keyword>
<proteinExistence type="predicted"/>
<name>A0A3M7S488_BRAPC</name>
<organism evidence="1 2">
    <name type="scientific">Brachionus plicatilis</name>
    <name type="common">Marine rotifer</name>
    <name type="synonym">Brachionus muelleri</name>
    <dbReference type="NCBI Taxonomy" id="10195"/>
    <lineage>
        <taxon>Eukaryota</taxon>
        <taxon>Metazoa</taxon>
        <taxon>Spiralia</taxon>
        <taxon>Gnathifera</taxon>
        <taxon>Rotifera</taxon>
        <taxon>Eurotatoria</taxon>
        <taxon>Monogononta</taxon>
        <taxon>Pseudotrocha</taxon>
        <taxon>Ploima</taxon>
        <taxon>Brachionidae</taxon>
        <taxon>Brachionus</taxon>
    </lineage>
</organism>
<dbReference type="Proteomes" id="UP000276133">
    <property type="component" value="Unassembled WGS sequence"/>
</dbReference>
<accession>A0A3M7S488</accession>
<evidence type="ECO:0000313" key="2">
    <source>
        <dbReference type="Proteomes" id="UP000276133"/>
    </source>
</evidence>
<reference evidence="1 2" key="1">
    <citation type="journal article" date="2018" name="Sci. Rep.">
        <title>Genomic signatures of local adaptation to the degree of environmental predictability in rotifers.</title>
        <authorList>
            <person name="Franch-Gras L."/>
            <person name="Hahn C."/>
            <person name="Garcia-Roger E.M."/>
            <person name="Carmona M.J."/>
            <person name="Serra M."/>
            <person name="Gomez A."/>
        </authorList>
    </citation>
    <scope>NUCLEOTIDE SEQUENCE [LARGE SCALE GENOMIC DNA]</scope>
    <source>
        <strain evidence="1">HYR1</strain>
    </source>
</reference>